<keyword evidence="3" id="KW-1185">Reference proteome</keyword>
<sequence length="481" mass="54881">MADSKAGVMEALIMAHEATVKSEPENDNILRTMDVPKFIRPPKIKGEPSPDPVWSPFSLLSKALLMREKEEFEDSSVTDKLKTAKYTRSTLDSLRNFLEDKTDLYPECDQFLKEAVEVSYNRSQIPSQQYTVEIDFDNNEEFIEQAVIWQDDINNRMDGEQLDSSKSNSDAAIAFSKLKAVFPGASTGDLSDVLGKTKIIHKSKAKDMHNVIKSYVDSNNKSSEGSLWPLVKVVRLYTKSSILQSGLVLVDVPGVGDSNTARSAIALRYMNNLDYIFIVADIVRVVDEQIAKDLLSRLFRDRLYIDNKYNTIAFVLTKTDIINTEEVIESLYLEDSSMKLETKQIRKLEKALEVKIESIKHSQSVLKLQMKTKCIEERNNWSSERLELDFRQGIIETWLEMAELEGEKTPRKEYAEYRSSKLNVFCVSSTAFYNLKGKMYLEYDKVGFGSPEATNIPALQRFAIELASDENEKLVDHFITR</sequence>
<dbReference type="SUPFAM" id="SSF52540">
    <property type="entry name" value="P-loop containing nucleoside triphosphate hydrolases"/>
    <property type="match status" value="1"/>
</dbReference>
<dbReference type="AlphaFoldDB" id="A0A9N9LHH5"/>
<dbReference type="InterPro" id="IPR045063">
    <property type="entry name" value="Dynamin_N"/>
</dbReference>
<dbReference type="InterPro" id="IPR027417">
    <property type="entry name" value="P-loop_NTPase"/>
</dbReference>
<dbReference type="EMBL" id="CAJVRM010000142">
    <property type="protein sequence ID" value="CAG8975545.1"/>
    <property type="molecule type" value="Genomic_DNA"/>
</dbReference>
<comment type="caution">
    <text evidence="2">The sequence shown here is derived from an EMBL/GenBank/DDBJ whole genome shotgun (WGS) entry which is preliminary data.</text>
</comment>
<dbReference type="OrthoDB" id="3598281at2759"/>
<dbReference type="Gene3D" id="3.40.50.300">
    <property type="entry name" value="P-loop containing nucleotide triphosphate hydrolases"/>
    <property type="match status" value="1"/>
</dbReference>
<dbReference type="PANTHER" id="PTHR36681:SF3">
    <property type="entry name" value="NUCLEAR GTPASE, GERMINAL CENTER-ASSOCIATED, TANDEM DUPLICATE 3"/>
    <property type="match status" value="1"/>
</dbReference>
<evidence type="ECO:0000259" key="1">
    <source>
        <dbReference type="Pfam" id="PF00350"/>
    </source>
</evidence>
<dbReference type="PANTHER" id="PTHR36681">
    <property type="entry name" value="NUCLEAR GTPASE, GERMINAL CENTER-ASSOCIATED, TANDEM DUPLICATE 3"/>
    <property type="match status" value="1"/>
</dbReference>
<accession>A0A9N9LHH5</accession>
<evidence type="ECO:0000313" key="2">
    <source>
        <dbReference type="EMBL" id="CAG8975545.1"/>
    </source>
</evidence>
<dbReference type="Proteomes" id="UP000701801">
    <property type="component" value="Unassembled WGS sequence"/>
</dbReference>
<gene>
    <name evidence="2" type="ORF">HYALB_00005613</name>
</gene>
<dbReference type="Pfam" id="PF00350">
    <property type="entry name" value="Dynamin_N"/>
    <property type="match status" value="1"/>
</dbReference>
<reference evidence="2" key="1">
    <citation type="submission" date="2021-07" db="EMBL/GenBank/DDBJ databases">
        <authorList>
            <person name="Durling M."/>
        </authorList>
    </citation>
    <scope>NUCLEOTIDE SEQUENCE</scope>
</reference>
<proteinExistence type="predicted"/>
<name>A0A9N9LHH5_9HELO</name>
<organism evidence="2 3">
    <name type="scientific">Hymenoscyphus albidus</name>
    <dbReference type="NCBI Taxonomy" id="595503"/>
    <lineage>
        <taxon>Eukaryota</taxon>
        <taxon>Fungi</taxon>
        <taxon>Dikarya</taxon>
        <taxon>Ascomycota</taxon>
        <taxon>Pezizomycotina</taxon>
        <taxon>Leotiomycetes</taxon>
        <taxon>Helotiales</taxon>
        <taxon>Helotiaceae</taxon>
        <taxon>Hymenoscyphus</taxon>
    </lineage>
</organism>
<feature type="domain" description="Dynamin N-terminal" evidence="1">
    <location>
        <begin position="202"/>
        <end position="297"/>
    </location>
</feature>
<evidence type="ECO:0000313" key="3">
    <source>
        <dbReference type="Proteomes" id="UP000701801"/>
    </source>
</evidence>
<protein>
    <recommendedName>
        <fullName evidence="1">Dynamin N-terminal domain-containing protein</fullName>
    </recommendedName>
</protein>